<sequence>MAAINAKAYLLLIARLVLSAVFLLAAFPKIQDPVAFTASIEGFRVVGNNAATWIALGLPWLELVTGLGLLIPQIRRASAMIIALLLITFIALHASAWIRDLDINCGCFGVNEAHEAPNYLWLILRNVALLGACLCTLIRDWRNPRPPSVTDEVSTS</sequence>
<name>A0ABZ0RM78_9BACT</name>
<evidence type="ECO:0000256" key="1">
    <source>
        <dbReference type="ARBA" id="ARBA00004141"/>
    </source>
</evidence>
<dbReference type="Proteomes" id="UP001324993">
    <property type="component" value="Chromosome"/>
</dbReference>
<keyword evidence="8" id="KW-1185">Reference proteome</keyword>
<keyword evidence="4 5" id="KW-0472">Membrane</keyword>
<dbReference type="InterPro" id="IPR009908">
    <property type="entry name" value="Methylamine_util_MauE"/>
</dbReference>
<dbReference type="Pfam" id="PF07291">
    <property type="entry name" value="MauE"/>
    <property type="match status" value="1"/>
</dbReference>
<keyword evidence="3 5" id="KW-1133">Transmembrane helix</keyword>
<evidence type="ECO:0000256" key="5">
    <source>
        <dbReference type="SAM" id="Phobius"/>
    </source>
</evidence>
<evidence type="ECO:0000256" key="2">
    <source>
        <dbReference type="ARBA" id="ARBA00022692"/>
    </source>
</evidence>
<gene>
    <name evidence="7" type="ORF">SH580_11400</name>
</gene>
<evidence type="ECO:0000313" key="8">
    <source>
        <dbReference type="Proteomes" id="UP001324993"/>
    </source>
</evidence>
<dbReference type="RefSeq" id="WP_319831003.1">
    <property type="nucleotide sequence ID" value="NZ_CP138858.1"/>
</dbReference>
<feature type="transmembrane region" description="Helical" evidence="5">
    <location>
        <begin position="50"/>
        <end position="71"/>
    </location>
</feature>
<evidence type="ECO:0000259" key="6">
    <source>
        <dbReference type="Pfam" id="PF07291"/>
    </source>
</evidence>
<evidence type="ECO:0000256" key="4">
    <source>
        <dbReference type="ARBA" id="ARBA00023136"/>
    </source>
</evidence>
<protein>
    <submittedName>
        <fullName evidence="7">MauE/DoxX family redox-associated membrane protein</fullName>
    </submittedName>
</protein>
<feature type="transmembrane region" description="Helical" evidence="5">
    <location>
        <begin position="78"/>
        <end position="98"/>
    </location>
</feature>
<evidence type="ECO:0000256" key="3">
    <source>
        <dbReference type="ARBA" id="ARBA00022989"/>
    </source>
</evidence>
<feature type="domain" description="Methylamine utilisation protein MauE" evidence="6">
    <location>
        <begin position="8"/>
        <end position="137"/>
    </location>
</feature>
<reference evidence="7 8" key="1">
    <citation type="submission" date="2023-11" db="EMBL/GenBank/DDBJ databases">
        <title>Coraliomargarita sp. nov., isolated from marine algae.</title>
        <authorList>
            <person name="Lee J.K."/>
            <person name="Baek J.H."/>
            <person name="Kim J.M."/>
            <person name="Choi D.G."/>
            <person name="Jeon C.O."/>
        </authorList>
    </citation>
    <scope>NUCLEOTIDE SEQUENCE [LARGE SCALE GENOMIC DNA]</scope>
    <source>
        <strain evidence="7 8">J2-16</strain>
    </source>
</reference>
<comment type="subcellular location">
    <subcellularLocation>
        <location evidence="1">Membrane</location>
        <topology evidence="1">Multi-pass membrane protein</topology>
    </subcellularLocation>
</comment>
<feature type="transmembrane region" description="Helical" evidence="5">
    <location>
        <begin position="118"/>
        <end position="138"/>
    </location>
</feature>
<proteinExistence type="predicted"/>
<organism evidence="7 8">
    <name type="scientific">Coraliomargarita algicola</name>
    <dbReference type="NCBI Taxonomy" id="3092156"/>
    <lineage>
        <taxon>Bacteria</taxon>
        <taxon>Pseudomonadati</taxon>
        <taxon>Verrucomicrobiota</taxon>
        <taxon>Opitutia</taxon>
        <taxon>Puniceicoccales</taxon>
        <taxon>Coraliomargaritaceae</taxon>
        <taxon>Coraliomargarita</taxon>
    </lineage>
</organism>
<keyword evidence="2 5" id="KW-0812">Transmembrane</keyword>
<accession>A0ABZ0RM78</accession>
<evidence type="ECO:0000313" key="7">
    <source>
        <dbReference type="EMBL" id="WPJ94039.1"/>
    </source>
</evidence>
<dbReference type="EMBL" id="CP138858">
    <property type="protein sequence ID" value="WPJ94039.1"/>
    <property type="molecule type" value="Genomic_DNA"/>
</dbReference>